<feature type="compositionally biased region" description="Polar residues" evidence="6">
    <location>
        <begin position="148"/>
        <end position="158"/>
    </location>
</feature>
<dbReference type="InterPro" id="IPR013209">
    <property type="entry name" value="LNS2"/>
</dbReference>
<gene>
    <name evidence="8" type="ORF">CHS0354_000926</name>
</gene>
<evidence type="ECO:0000256" key="1">
    <source>
        <dbReference type="ARBA" id="ARBA00001180"/>
    </source>
</evidence>
<dbReference type="GO" id="GO:0019432">
    <property type="term" value="P:triglyceride biosynthetic process"/>
    <property type="evidence" value="ECO:0007669"/>
    <property type="project" value="TreeGrafter"/>
</dbReference>
<evidence type="ECO:0000256" key="2">
    <source>
        <dbReference type="ARBA" id="ARBA00001946"/>
    </source>
</evidence>
<reference evidence="8" key="1">
    <citation type="journal article" date="2021" name="Genome Biol. Evol.">
        <title>A High-Quality Reference Genome for a Parasitic Bivalve with Doubly Uniparental Inheritance (Bivalvia: Unionida).</title>
        <authorList>
            <person name="Smith C.H."/>
        </authorList>
    </citation>
    <scope>NUCLEOTIDE SEQUENCE</scope>
    <source>
        <strain evidence="8">CHS0354</strain>
    </source>
</reference>
<reference evidence="8" key="3">
    <citation type="submission" date="2023-05" db="EMBL/GenBank/DDBJ databases">
        <authorList>
            <person name="Smith C.H."/>
        </authorList>
    </citation>
    <scope>NUCLEOTIDE SEQUENCE</scope>
    <source>
        <strain evidence="8">CHS0354</strain>
        <tissue evidence="8">Mantle</tissue>
    </source>
</reference>
<feature type="region of interest" description="Disordered" evidence="6">
    <location>
        <begin position="129"/>
        <end position="197"/>
    </location>
</feature>
<dbReference type="GO" id="GO:0045944">
    <property type="term" value="P:positive regulation of transcription by RNA polymerase II"/>
    <property type="evidence" value="ECO:0007669"/>
    <property type="project" value="TreeGrafter"/>
</dbReference>
<feature type="region of interest" description="Disordered" evidence="6">
    <location>
        <begin position="248"/>
        <end position="283"/>
    </location>
</feature>
<feature type="compositionally biased region" description="Basic and acidic residues" evidence="6">
    <location>
        <begin position="130"/>
        <end position="147"/>
    </location>
</feature>
<feature type="domain" description="LNS2/PITP" evidence="7">
    <location>
        <begin position="683"/>
        <end position="839"/>
    </location>
</feature>
<dbReference type="InterPro" id="IPR036412">
    <property type="entry name" value="HAD-like_sf"/>
</dbReference>
<evidence type="ECO:0000256" key="5">
    <source>
        <dbReference type="ARBA" id="ARBA00022801"/>
    </source>
</evidence>
<dbReference type="InterPro" id="IPR031315">
    <property type="entry name" value="LNS2/PITP"/>
</dbReference>
<evidence type="ECO:0000256" key="4">
    <source>
        <dbReference type="ARBA" id="ARBA00012638"/>
    </source>
</evidence>
<comment type="caution">
    <text evidence="8">The sequence shown here is derived from an EMBL/GenBank/DDBJ whole genome shotgun (WGS) entry which is preliminary data.</text>
</comment>
<dbReference type="GO" id="GO:0009062">
    <property type="term" value="P:fatty acid catabolic process"/>
    <property type="evidence" value="ECO:0007669"/>
    <property type="project" value="TreeGrafter"/>
</dbReference>
<sequence length="910" mass="101545">MSYNYFSYVGKFLSNVKGFYKEINAATLTGAIDVIIVQQEDGTYLSSPFHVRFGKLGVLRSREKIVDIEINGQPVHFQMKLGESGEAFFVKEVEEENEDIPLYLATSPLNADLDLMERGVQELKMQVQETIKEKSPDHERKDSDTSDRSCQSQGSRGETQLRVENELSGKVKRRRKRKNVKRQTPTKTEGHVVGSEAIFEMDDSTDEEMVMLTSGMEKPTTLPVMMEENKLERTSVWASAHEEKFKYANPHPFSDTDLSPIGSPSNTRPSTPKSDTELDRTSSHHDLAVSILEGEDNTLWEWGSLPRKSATTTNQAVTAVKEDETNKTGTKDNPASKGGLFHFMRQTKNVRHRPEKEGIYLDDLNLEEMDPEVAKLYFPKRLSKTQFHSIKEKDEEDSESGRGASLPQSPHSVEGAIGGPPTTYLKSEVLHLGMFALSLCGGLADSEGVTLEKFMQKIVTYEDLCENSNMFNNPDLVVRVSDKYYNWNTAAPMILCQSVFHKDLPGSVISSLATQHMPKKKEKKTGGVSSWFPWRRNTTDEPTPVTTGGTSIIVTSTSDSEVSSLKTTETGPKLTPASTGTSSLPGSPQKLKPENRLKEDVSSSEADTDGSEYNGSKTAAKPVNIPKKKKDKFKKSLRLTSDEIAKLGLIPGQNEIKYSVTTQYQGTTACTSHIYLWNYDNKIIVSDIDGTITKSDVLGQILPIVGRDWSQSGVAQLYTRIHKNGYKFLYLSARAIGQSKITKDLLQNIKQGDLMLPEGPLLLSPTSLISAFHREVIEKKPEDFKIGCLKDIAALFPNYINPFYAGFGNKINDVYAYKAINIPIYRIFTINHKGELKHEQSHTFQTSYSKLSNIADHFFPPIHSLATMEGSYFNEVQFWRDPLPQISLDEISTVLNPITAASSIPSTSES</sequence>
<evidence type="ECO:0000256" key="3">
    <source>
        <dbReference type="ARBA" id="ARBA00005476"/>
    </source>
</evidence>
<dbReference type="PANTHER" id="PTHR12181">
    <property type="entry name" value="LIPIN"/>
    <property type="match status" value="1"/>
</dbReference>
<dbReference type="Proteomes" id="UP001195483">
    <property type="component" value="Unassembled WGS sequence"/>
</dbReference>
<feature type="compositionally biased region" description="Basic and acidic residues" evidence="6">
    <location>
        <begin position="591"/>
        <end position="601"/>
    </location>
</feature>
<dbReference type="InterPro" id="IPR026058">
    <property type="entry name" value="LIPIN"/>
</dbReference>
<feature type="compositionally biased region" description="Low complexity" evidence="6">
    <location>
        <begin position="542"/>
        <end position="564"/>
    </location>
</feature>
<reference evidence="8" key="2">
    <citation type="journal article" date="2021" name="Genome Biol. Evol.">
        <title>Developing a high-quality reference genome for a parasitic bivalve with doubly uniparental inheritance (Bivalvia: Unionida).</title>
        <authorList>
            <person name="Smith C.H."/>
        </authorList>
    </citation>
    <scope>NUCLEOTIDE SEQUENCE</scope>
    <source>
        <strain evidence="8">CHS0354</strain>
        <tissue evidence="8">Mantle</tissue>
    </source>
</reference>
<dbReference type="SUPFAM" id="SSF56784">
    <property type="entry name" value="HAD-like"/>
    <property type="match status" value="1"/>
</dbReference>
<name>A0AAE0W8Q0_9BIVA</name>
<feature type="compositionally biased region" description="Basic and acidic residues" evidence="6">
    <location>
        <begin position="159"/>
        <end position="169"/>
    </location>
</feature>
<accession>A0AAE0W8Q0</accession>
<comment type="catalytic activity">
    <reaction evidence="1">
        <text>a 1,2-diacyl-sn-glycero-3-phosphate + H2O = a 1,2-diacyl-sn-glycerol + phosphate</text>
        <dbReference type="Rhea" id="RHEA:27429"/>
        <dbReference type="ChEBI" id="CHEBI:15377"/>
        <dbReference type="ChEBI" id="CHEBI:17815"/>
        <dbReference type="ChEBI" id="CHEBI:43474"/>
        <dbReference type="ChEBI" id="CHEBI:58608"/>
        <dbReference type="EC" id="3.1.3.4"/>
    </reaction>
    <physiologicalReaction direction="left-to-right" evidence="1">
        <dbReference type="Rhea" id="RHEA:27430"/>
    </physiologicalReaction>
</comment>
<dbReference type="GO" id="GO:0005634">
    <property type="term" value="C:nucleus"/>
    <property type="evidence" value="ECO:0007669"/>
    <property type="project" value="TreeGrafter"/>
</dbReference>
<comment type="similarity">
    <text evidence="3">Belongs to the lipin family.</text>
</comment>
<feature type="region of interest" description="Disordered" evidence="6">
    <location>
        <begin position="389"/>
        <end position="417"/>
    </location>
</feature>
<feature type="compositionally biased region" description="Polar residues" evidence="6">
    <location>
        <begin position="565"/>
        <end position="586"/>
    </location>
</feature>
<dbReference type="SMART" id="SM00775">
    <property type="entry name" value="LNS2"/>
    <property type="match status" value="1"/>
</dbReference>
<evidence type="ECO:0000259" key="7">
    <source>
        <dbReference type="SMART" id="SM00775"/>
    </source>
</evidence>
<dbReference type="Pfam" id="PF16876">
    <property type="entry name" value="Lipin_mid"/>
    <property type="match status" value="1"/>
</dbReference>
<dbReference type="Pfam" id="PF04571">
    <property type="entry name" value="Lipin_N"/>
    <property type="match status" value="1"/>
</dbReference>
<protein>
    <recommendedName>
        <fullName evidence="4">phosphatidate phosphatase</fullName>
        <ecNumber evidence="4">3.1.3.4</ecNumber>
    </recommendedName>
</protein>
<keyword evidence="5" id="KW-0378">Hydrolase</keyword>
<evidence type="ECO:0000313" key="8">
    <source>
        <dbReference type="EMBL" id="KAK3604365.1"/>
    </source>
</evidence>
<dbReference type="Pfam" id="PF08235">
    <property type="entry name" value="LNS2"/>
    <property type="match status" value="1"/>
</dbReference>
<dbReference type="GO" id="GO:0032869">
    <property type="term" value="P:cellular response to insulin stimulus"/>
    <property type="evidence" value="ECO:0007669"/>
    <property type="project" value="TreeGrafter"/>
</dbReference>
<feature type="compositionally biased region" description="Basic residues" evidence="6">
    <location>
        <begin position="170"/>
        <end position="181"/>
    </location>
</feature>
<organism evidence="8 9">
    <name type="scientific">Potamilus streckersoni</name>
    <dbReference type="NCBI Taxonomy" id="2493646"/>
    <lineage>
        <taxon>Eukaryota</taxon>
        <taxon>Metazoa</taxon>
        <taxon>Spiralia</taxon>
        <taxon>Lophotrochozoa</taxon>
        <taxon>Mollusca</taxon>
        <taxon>Bivalvia</taxon>
        <taxon>Autobranchia</taxon>
        <taxon>Heteroconchia</taxon>
        <taxon>Palaeoheterodonta</taxon>
        <taxon>Unionida</taxon>
        <taxon>Unionoidea</taxon>
        <taxon>Unionidae</taxon>
        <taxon>Ambleminae</taxon>
        <taxon>Lampsilini</taxon>
        <taxon>Potamilus</taxon>
    </lineage>
</organism>
<dbReference type="GO" id="GO:0003713">
    <property type="term" value="F:transcription coactivator activity"/>
    <property type="evidence" value="ECO:0007669"/>
    <property type="project" value="TreeGrafter"/>
</dbReference>
<dbReference type="GO" id="GO:0008195">
    <property type="term" value="F:phosphatidate phosphatase activity"/>
    <property type="evidence" value="ECO:0007669"/>
    <property type="project" value="UniProtKB-EC"/>
</dbReference>
<evidence type="ECO:0000313" key="9">
    <source>
        <dbReference type="Proteomes" id="UP001195483"/>
    </source>
</evidence>
<dbReference type="EMBL" id="JAEAOA010000096">
    <property type="protein sequence ID" value="KAK3604365.1"/>
    <property type="molecule type" value="Genomic_DNA"/>
</dbReference>
<proteinExistence type="inferred from homology"/>
<feature type="compositionally biased region" description="Basic and acidic residues" evidence="6">
    <location>
        <begin position="274"/>
        <end position="283"/>
    </location>
</feature>
<keyword evidence="9" id="KW-1185">Reference proteome</keyword>
<dbReference type="InterPro" id="IPR007651">
    <property type="entry name" value="Lipin_N"/>
</dbReference>
<feature type="compositionally biased region" description="Polar residues" evidence="6">
    <location>
        <begin position="262"/>
        <end position="273"/>
    </location>
</feature>
<dbReference type="PANTHER" id="PTHR12181:SF12">
    <property type="entry name" value="PHOSPHATIDATE PHOSPHATASE"/>
    <property type="match status" value="1"/>
</dbReference>
<evidence type="ECO:0000256" key="6">
    <source>
        <dbReference type="SAM" id="MobiDB-lite"/>
    </source>
</evidence>
<dbReference type="EC" id="3.1.3.4" evidence="4"/>
<comment type="cofactor">
    <cofactor evidence="2">
        <name>Mg(2+)</name>
        <dbReference type="ChEBI" id="CHEBI:18420"/>
    </cofactor>
</comment>
<dbReference type="InterPro" id="IPR031703">
    <property type="entry name" value="Lipin_mid"/>
</dbReference>
<feature type="region of interest" description="Disordered" evidence="6">
    <location>
        <begin position="515"/>
        <end position="625"/>
    </location>
</feature>
<dbReference type="AlphaFoldDB" id="A0AAE0W8Q0"/>